<name>A0ABD2XQZ4_9HYME</name>
<feature type="transmembrane region" description="Helical" evidence="9">
    <location>
        <begin position="258"/>
        <end position="280"/>
    </location>
</feature>
<evidence type="ECO:0000256" key="1">
    <source>
        <dbReference type="ARBA" id="ARBA00004651"/>
    </source>
</evidence>
<comment type="caution">
    <text evidence="11">The sequence shown here is derived from an EMBL/GenBank/DDBJ whole genome shotgun (WGS) entry which is preliminary data.</text>
</comment>
<feature type="transmembrane region" description="Helical" evidence="9">
    <location>
        <begin position="12"/>
        <end position="34"/>
    </location>
</feature>
<evidence type="ECO:0000256" key="9">
    <source>
        <dbReference type="SAM" id="Phobius"/>
    </source>
</evidence>
<feature type="transmembrane region" description="Helical" evidence="9">
    <location>
        <begin position="83"/>
        <end position="104"/>
    </location>
</feature>
<evidence type="ECO:0000256" key="2">
    <source>
        <dbReference type="ARBA" id="ARBA00010663"/>
    </source>
</evidence>
<evidence type="ECO:0000256" key="4">
    <source>
        <dbReference type="ARBA" id="ARBA00022692"/>
    </source>
</evidence>
<evidence type="ECO:0000256" key="5">
    <source>
        <dbReference type="ARBA" id="ARBA00022989"/>
    </source>
</evidence>
<organism evidence="11 12">
    <name type="scientific">Trichogramma kaykai</name>
    <dbReference type="NCBI Taxonomy" id="54128"/>
    <lineage>
        <taxon>Eukaryota</taxon>
        <taxon>Metazoa</taxon>
        <taxon>Ecdysozoa</taxon>
        <taxon>Arthropoda</taxon>
        <taxon>Hexapoda</taxon>
        <taxon>Insecta</taxon>
        <taxon>Pterygota</taxon>
        <taxon>Neoptera</taxon>
        <taxon>Endopterygota</taxon>
        <taxon>Hymenoptera</taxon>
        <taxon>Apocrita</taxon>
        <taxon>Proctotrupomorpha</taxon>
        <taxon>Chalcidoidea</taxon>
        <taxon>Trichogrammatidae</taxon>
        <taxon>Trichogramma</taxon>
    </lineage>
</organism>
<dbReference type="AlphaFoldDB" id="A0ABD2XQZ4"/>
<dbReference type="FunFam" id="1.20.1070.10:FF:000258">
    <property type="entry name" value="G-protein coupled receptor"/>
    <property type="match status" value="1"/>
</dbReference>
<feature type="transmembrane region" description="Helical" evidence="9">
    <location>
        <begin position="224"/>
        <end position="246"/>
    </location>
</feature>
<evidence type="ECO:0000256" key="3">
    <source>
        <dbReference type="ARBA" id="ARBA00022475"/>
    </source>
</evidence>
<dbReference type="Pfam" id="PF00001">
    <property type="entry name" value="7tm_1"/>
    <property type="match status" value="1"/>
</dbReference>
<feature type="domain" description="G-protein coupled receptors family 1 profile" evidence="10">
    <location>
        <begin position="25"/>
        <end position="277"/>
    </location>
</feature>
<feature type="region of interest" description="Disordered" evidence="8">
    <location>
        <begin position="283"/>
        <end position="316"/>
    </location>
</feature>
<dbReference type="InterPro" id="IPR000276">
    <property type="entry name" value="GPCR_Rhodpsn"/>
</dbReference>
<evidence type="ECO:0000313" key="12">
    <source>
        <dbReference type="Proteomes" id="UP001627154"/>
    </source>
</evidence>
<dbReference type="CDD" id="cd00637">
    <property type="entry name" value="7tm_classA_rhodopsin-like"/>
    <property type="match status" value="1"/>
</dbReference>
<protein>
    <recommendedName>
        <fullName evidence="10">G-protein coupled receptors family 1 profile domain-containing protein</fullName>
    </recommendedName>
</protein>
<dbReference type="PANTHER" id="PTHR24241:SF170">
    <property type="entry name" value="G-PROTEIN COUPLED RECEPTORS FAMILY 1 PROFILE DOMAIN-CONTAINING PROTEIN"/>
    <property type="match status" value="1"/>
</dbReference>
<feature type="transmembrane region" description="Helical" evidence="9">
    <location>
        <begin position="46"/>
        <end position="71"/>
    </location>
</feature>
<keyword evidence="12" id="KW-1185">Reference proteome</keyword>
<evidence type="ECO:0000313" key="11">
    <source>
        <dbReference type="EMBL" id="KAL3407444.1"/>
    </source>
</evidence>
<gene>
    <name evidence="11" type="ORF">TKK_000432</name>
</gene>
<dbReference type="GO" id="GO:0005886">
    <property type="term" value="C:plasma membrane"/>
    <property type="evidence" value="ECO:0007669"/>
    <property type="project" value="UniProtKB-SubCell"/>
</dbReference>
<comment type="subcellular location">
    <subcellularLocation>
        <location evidence="1">Cell membrane</location>
        <topology evidence="1">Multi-pass membrane protein</topology>
    </subcellularLocation>
</comment>
<dbReference type="Proteomes" id="UP001627154">
    <property type="component" value="Unassembled WGS sequence"/>
</dbReference>
<dbReference type="EMBL" id="JBJJXI010000007">
    <property type="protein sequence ID" value="KAL3407444.1"/>
    <property type="molecule type" value="Genomic_DNA"/>
</dbReference>
<evidence type="ECO:0000256" key="7">
    <source>
        <dbReference type="ARBA" id="ARBA00023170"/>
    </source>
</evidence>
<evidence type="ECO:0000259" key="10">
    <source>
        <dbReference type="PROSITE" id="PS50262"/>
    </source>
</evidence>
<reference evidence="11 12" key="1">
    <citation type="journal article" date="2024" name="bioRxiv">
        <title>A reference genome for Trichogramma kaykai: A tiny desert-dwelling parasitoid wasp with competing sex-ratio distorters.</title>
        <authorList>
            <person name="Culotta J."/>
            <person name="Lindsey A.R."/>
        </authorList>
    </citation>
    <scope>NUCLEOTIDE SEQUENCE [LARGE SCALE GENOMIC DNA]</scope>
    <source>
        <strain evidence="11 12">KSX58</strain>
    </source>
</reference>
<keyword evidence="3" id="KW-1003">Cell membrane</keyword>
<evidence type="ECO:0000256" key="6">
    <source>
        <dbReference type="ARBA" id="ARBA00023136"/>
    </source>
</evidence>
<dbReference type="Gene3D" id="1.20.1070.10">
    <property type="entry name" value="Rhodopsin 7-helix transmembrane proteins"/>
    <property type="match status" value="1"/>
</dbReference>
<keyword evidence="5 9" id="KW-1133">Transmembrane helix</keyword>
<accession>A0ABD2XQZ4</accession>
<dbReference type="PANTHER" id="PTHR24241">
    <property type="entry name" value="NEUROPEPTIDE RECEPTOR-RELATED G-PROTEIN COUPLED RECEPTOR"/>
    <property type="match status" value="1"/>
</dbReference>
<proteinExistence type="inferred from homology"/>
<dbReference type="PRINTS" id="PR00237">
    <property type="entry name" value="GPCRRHODOPSN"/>
</dbReference>
<dbReference type="InterPro" id="IPR017452">
    <property type="entry name" value="GPCR_Rhodpsn_7TM"/>
</dbReference>
<feature type="transmembrane region" description="Helical" evidence="9">
    <location>
        <begin position="125"/>
        <end position="146"/>
    </location>
</feature>
<keyword evidence="4 9" id="KW-0812">Transmembrane</keyword>
<comment type="similarity">
    <text evidence="2">Belongs to the G-protein coupled receptor 1 family.</text>
</comment>
<sequence length="367" mass="41454">MEEPSLEAPMQAGFIFVVGVAIILSNLLIIATYLNYRGPTEVINYYLLSLATADLLCGLLVVPLSVYPALVRRWVYGDIVCRLVGYLEVTLWAVSVYTFMWISVDRYLAIRKPLRYETVQTKTRCQCWMAFTWISVAMMCCPPLLGFNKAIFDSEAFICMLDWGNMAAYTITLSILVLGPSVITIVYTYFYIFSMMRKLRSGVPIHDKEYATALSENLSNPSHIMSFVLVMAFWISWAPYAGLRIWSSLNGPPQVPFLHFAVVWFGVTNSFWKAVVLGTLSPQQQQQQQQNNNNNNDSSVIIANSSSNNNNNNNNDSTYSSAARSMLLACVRGFVQMILSTRVKINFVRFGCFVVPTPRLRDVDYPA</sequence>
<dbReference type="SUPFAM" id="SSF81321">
    <property type="entry name" value="Family A G protein-coupled receptor-like"/>
    <property type="match status" value="1"/>
</dbReference>
<dbReference type="PROSITE" id="PS50262">
    <property type="entry name" value="G_PROTEIN_RECEP_F1_2"/>
    <property type="match status" value="1"/>
</dbReference>
<feature type="transmembrane region" description="Helical" evidence="9">
    <location>
        <begin position="166"/>
        <end position="192"/>
    </location>
</feature>
<evidence type="ECO:0000256" key="8">
    <source>
        <dbReference type="SAM" id="MobiDB-lite"/>
    </source>
</evidence>
<keyword evidence="7" id="KW-0675">Receptor</keyword>
<keyword evidence="6 9" id="KW-0472">Membrane</keyword>